<dbReference type="RefSeq" id="WP_341691907.1">
    <property type="nucleotide sequence ID" value="NZ_JBBYHS010000008.1"/>
</dbReference>
<evidence type="ECO:0000313" key="3">
    <source>
        <dbReference type="Proteomes" id="UP001485226"/>
    </source>
</evidence>
<dbReference type="Proteomes" id="UP001485226">
    <property type="component" value="Unassembled WGS sequence"/>
</dbReference>
<feature type="signal peptide" evidence="1">
    <location>
        <begin position="1"/>
        <end position="21"/>
    </location>
</feature>
<organism evidence="2 3">
    <name type="scientific">Flavobacterium calami</name>
    <dbReference type="NCBI Taxonomy" id="3139144"/>
    <lineage>
        <taxon>Bacteria</taxon>
        <taxon>Pseudomonadati</taxon>
        <taxon>Bacteroidota</taxon>
        <taxon>Flavobacteriia</taxon>
        <taxon>Flavobacteriales</taxon>
        <taxon>Flavobacteriaceae</taxon>
        <taxon>Flavobacterium</taxon>
    </lineage>
</organism>
<proteinExistence type="predicted"/>
<dbReference type="SUPFAM" id="SSF48452">
    <property type="entry name" value="TPR-like"/>
    <property type="match status" value="1"/>
</dbReference>
<name>A0ABU9INH9_9FLAO</name>
<reference evidence="2 3" key="1">
    <citation type="submission" date="2024-04" db="EMBL/GenBank/DDBJ databases">
        <title>Flavobacterium sp. DGU38 16S ribosomal RNA gene Genome sequencing and assembly.</title>
        <authorList>
            <person name="Park S."/>
        </authorList>
    </citation>
    <scope>NUCLEOTIDE SEQUENCE [LARGE SCALE GENOMIC DNA]</scope>
    <source>
        <strain evidence="2 3">DGU38</strain>
    </source>
</reference>
<keyword evidence="1" id="KW-0732">Signal</keyword>
<evidence type="ECO:0008006" key="4">
    <source>
        <dbReference type="Google" id="ProtNLM"/>
    </source>
</evidence>
<accession>A0ABU9INH9</accession>
<protein>
    <recommendedName>
        <fullName evidence="4">Tetratricopeptide repeat-containing protein</fullName>
    </recommendedName>
</protein>
<sequence length="230" mass="25794">MKACVVHFIVLAGVFSLNCFGQVSQVINNVDVRKAPLKFDDKSDEDLVIESYCVEEVINLAGGKKRITTYEVSKLDMINTYDLGPNNTRTVTAIYKKAYVKATDPIAPSKITTIEAKQVIQPVTIKATVPEYSKKSVSIDVLNIYANVVDKGYKSADMLKKVADKYYFENDFEAAAKCYLQLFSVEENSEPVFYLRCAKSLKAINQPEKAEEMIRLFESKNGSRTKPGEQ</sequence>
<keyword evidence="3" id="KW-1185">Reference proteome</keyword>
<comment type="caution">
    <text evidence="2">The sequence shown here is derived from an EMBL/GenBank/DDBJ whole genome shotgun (WGS) entry which is preliminary data.</text>
</comment>
<evidence type="ECO:0000256" key="1">
    <source>
        <dbReference type="SAM" id="SignalP"/>
    </source>
</evidence>
<feature type="chain" id="PRO_5046159890" description="Tetratricopeptide repeat-containing protein" evidence="1">
    <location>
        <begin position="22"/>
        <end position="230"/>
    </location>
</feature>
<dbReference type="EMBL" id="JBBYHS010000008">
    <property type="protein sequence ID" value="MEL1253981.1"/>
    <property type="molecule type" value="Genomic_DNA"/>
</dbReference>
<dbReference type="InterPro" id="IPR011990">
    <property type="entry name" value="TPR-like_helical_dom_sf"/>
</dbReference>
<evidence type="ECO:0000313" key="2">
    <source>
        <dbReference type="EMBL" id="MEL1253981.1"/>
    </source>
</evidence>
<gene>
    <name evidence="2" type="ORF">AAEO57_09350</name>
</gene>